<reference evidence="1" key="1">
    <citation type="submission" date="2023-08" db="EMBL/GenBank/DDBJ databases">
        <authorList>
            <person name="Chen Y."/>
            <person name="Shah S."/>
            <person name="Dougan E. K."/>
            <person name="Thang M."/>
            <person name="Chan C."/>
        </authorList>
    </citation>
    <scope>NUCLEOTIDE SEQUENCE</scope>
</reference>
<evidence type="ECO:0000313" key="1">
    <source>
        <dbReference type="EMBL" id="CAJ1381357.1"/>
    </source>
</evidence>
<sequence length="80" mass="9104">MPDVPRRPAIFAYEVPACARDVAYLHHLPAPEQLHLTGMLQQITAIEEHLKQHHLVEQPEDGSWGQEHGQFVCSLLLFDP</sequence>
<gene>
    <name evidence="1" type="ORF">EVOR1521_LOCUS9068</name>
</gene>
<dbReference type="AlphaFoldDB" id="A0AA36I5E1"/>
<name>A0AA36I5E1_9DINO</name>
<dbReference type="Proteomes" id="UP001178507">
    <property type="component" value="Unassembled WGS sequence"/>
</dbReference>
<comment type="caution">
    <text evidence="1">The sequence shown here is derived from an EMBL/GenBank/DDBJ whole genome shotgun (WGS) entry which is preliminary data.</text>
</comment>
<keyword evidence="2" id="KW-1185">Reference proteome</keyword>
<evidence type="ECO:0000313" key="2">
    <source>
        <dbReference type="Proteomes" id="UP001178507"/>
    </source>
</evidence>
<accession>A0AA36I5E1</accession>
<proteinExistence type="predicted"/>
<dbReference type="EMBL" id="CAUJNA010000802">
    <property type="protein sequence ID" value="CAJ1381357.1"/>
    <property type="molecule type" value="Genomic_DNA"/>
</dbReference>
<organism evidence="1 2">
    <name type="scientific">Effrenium voratum</name>
    <dbReference type="NCBI Taxonomy" id="2562239"/>
    <lineage>
        <taxon>Eukaryota</taxon>
        <taxon>Sar</taxon>
        <taxon>Alveolata</taxon>
        <taxon>Dinophyceae</taxon>
        <taxon>Suessiales</taxon>
        <taxon>Symbiodiniaceae</taxon>
        <taxon>Effrenium</taxon>
    </lineage>
</organism>
<protein>
    <submittedName>
        <fullName evidence="1">Uncharacterized protein</fullName>
    </submittedName>
</protein>